<name>A0ABT8RMT3_9FLAO</name>
<comment type="caution">
    <text evidence="1">The sequence shown here is derived from an EMBL/GenBank/DDBJ whole genome shotgun (WGS) entry which is preliminary data.</text>
</comment>
<accession>A0ABT8RMT3</accession>
<keyword evidence="2" id="KW-1185">Reference proteome</keyword>
<reference evidence="1" key="2">
    <citation type="submission" date="2023-06" db="EMBL/GenBank/DDBJ databases">
        <authorList>
            <person name="Lucena T."/>
            <person name="Sun Q."/>
        </authorList>
    </citation>
    <scope>NUCLEOTIDE SEQUENCE</scope>
    <source>
        <strain evidence="1">CECT 8869</strain>
    </source>
</reference>
<protein>
    <submittedName>
        <fullName evidence="1">PepSY-like domain-containing protein</fullName>
    </submittedName>
</protein>
<organism evidence="1 2">
    <name type="scientific">Maribacter confluentis</name>
    <dbReference type="NCBI Taxonomy" id="1656093"/>
    <lineage>
        <taxon>Bacteria</taxon>
        <taxon>Pseudomonadati</taxon>
        <taxon>Bacteroidota</taxon>
        <taxon>Flavobacteriia</taxon>
        <taxon>Flavobacteriales</taxon>
        <taxon>Flavobacteriaceae</taxon>
        <taxon>Maribacter</taxon>
    </lineage>
</organism>
<gene>
    <name evidence="1" type="ORF">Q2T41_03005</name>
</gene>
<reference evidence="1" key="1">
    <citation type="journal article" date="2014" name="Int. J. Syst. Evol. Microbiol.">
        <title>Complete genome of a new Firmicutes species belonging to the dominant human colonic microbiota ('Ruminococcus bicirculans') reveals two chromosomes and a selective capacity to utilize plant glucans.</title>
        <authorList>
            <consortium name="NISC Comparative Sequencing Program"/>
            <person name="Wegmann U."/>
            <person name="Louis P."/>
            <person name="Goesmann A."/>
            <person name="Henrissat B."/>
            <person name="Duncan S.H."/>
            <person name="Flint H.J."/>
        </authorList>
    </citation>
    <scope>NUCLEOTIDE SEQUENCE</scope>
    <source>
        <strain evidence="1">CECT 8869</strain>
    </source>
</reference>
<dbReference type="Proteomes" id="UP001168579">
    <property type="component" value="Unassembled WGS sequence"/>
</dbReference>
<dbReference type="SUPFAM" id="SSF160574">
    <property type="entry name" value="BT0923-like"/>
    <property type="match status" value="1"/>
</dbReference>
<evidence type="ECO:0000313" key="1">
    <source>
        <dbReference type="EMBL" id="MDO1511634.1"/>
    </source>
</evidence>
<proteinExistence type="predicted"/>
<sequence length="110" mass="12973">MNKVSEAEDILWTVENNFYQVYYFLLARHTSSYFDEQGQWVETETEIAVDELPHNVLQALRTKMGEYEILDKELVATRAGKILHEDDLEKDGKTYDILFNQEGKILRKKN</sequence>
<dbReference type="Gene3D" id="3.10.450.360">
    <property type="match status" value="1"/>
</dbReference>
<dbReference type="EMBL" id="JAUKUC010000001">
    <property type="protein sequence ID" value="MDO1511634.1"/>
    <property type="molecule type" value="Genomic_DNA"/>
</dbReference>
<evidence type="ECO:0000313" key="2">
    <source>
        <dbReference type="Proteomes" id="UP001168579"/>
    </source>
</evidence>
<dbReference type="RefSeq" id="WP_304434887.1">
    <property type="nucleotide sequence ID" value="NZ_JAUKUC010000001.1"/>
</dbReference>